<evidence type="ECO:0000313" key="1">
    <source>
        <dbReference type="EMBL" id="OXU31802.1"/>
    </source>
</evidence>
<proteinExistence type="predicted"/>
<dbReference type="InterPro" id="IPR029062">
    <property type="entry name" value="Class_I_gatase-like"/>
</dbReference>
<dbReference type="SUPFAM" id="SSF52317">
    <property type="entry name" value="Class I glutamine amidotransferase-like"/>
    <property type="match status" value="1"/>
</dbReference>
<dbReference type="STRING" id="543379.A0A232FMA7"/>
<evidence type="ECO:0000313" key="2">
    <source>
        <dbReference type="Proteomes" id="UP000215335"/>
    </source>
</evidence>
<dbReference type="Proteomes" id="UP000215335">
    <property type="component" value="Unassembled WGS sequence"/>
</dbReference>
<dbReference type="Gene3D" id="3.40.50.880">
    <property type="match status" value="1"/>
</dbReference>
<organism evidence="1 2">
    <name type="scientific">Trichomalopsis sarcophagae</name>
    <dbReference type="NCBI Taxonomy" id="543379"/>
    <lineage>
        <taxon>Eukaryota</taxon>
        <taxon>Metazoa</taxon>
        <taxon>Ecdysozoa</taxon>
        <taxon>Arthropoda</taxon>
        <taxon>Hexapoda</taxon>
        <taxon>Insecta</taxon>
        <taxon>Pterygota</taxon>
        <taxon>Neoptera</taxon>
        <taxon>Endopterygota</taxon>
        <taxon>Hymenoptera</taxon>
        <taxon>Apocrita</taxon>
        <taxon>Proctotrupomorpha</taxon>
        <taxon>Chalcidoidea</taxon>
        <taxon>Pteromalidae</taxon>
        <taxon>Pteromalinae</taxon>
        <taxon>Trichomalopsis</taxon>
    </lineage>
</organism>
<dbReference type="OrthoDB" id="543156at2759"/>
<dbReference type="PANTHER" id="PTHR10224:SF12">
    <property type="entry name" value="GLYOXALASE ELBB"/>
    <property type="match status" value="1"/>
</dbReference>
<comment type="caution">
    <text evidence="1">The sequence shown here is derived from an EMBL/GenBank/DDBJ whole genome shotgun (WGS) entry which is preliminary data.</text>
</comment>
<gene>
    <name evidence="1" type="ORF">TSAR_005815</name>
</gene>
<reference evidence="1 2" key="1">
    <citation type="journal article" date="2017" name="Curr. Biol.">
        <title>The Evolution of Venom by Co-option of Single-Copy Genes.</title>
        <authorList>
            <person name="Martinson E.O."/>
            <person name="Mrinalini"/>
            <person name="Kelkar Y.D."/>
            <person name="Chang C.H."/>
            <person name="Werren J.H."/>
        </authorList>
    </citation>
    <scope>NUCLEOTIDE SEQUENCE [LARGE SCALE GENOMIC DNA]</scope>
    <source>
        <strain evidence="1 2">Alberta</strain>
        <tissue evidence="1">Whole body</tissue>
    </source>
</reference>
<accession>A0A232FMA7</accession>
<sequence length="295" mass="31905">MLQCIKSVKLLKDIPKLGLLSSTNLLHTSQICHKKRSCCGPPKVAVVLCGCGALDGTEISEAVSVAIHLSSKNIEPHFYAPDVNICGTVNHLTKDPDNCDPPRNALVEGARLARAAIKPLCECRACDNAGLVIPGGWGAARTLSDFASKGCDCVVLPELERVIKEFNCASRPIGSICIASAILAKVLNGAKVTLGKDLYSRDFPPLYIPVVQNNDPSLPSIYVRTGPKEQWVYSDAIEKVKQMGAKVELKDVKGVTHCKQYNAYSTPAWMDTQASYADIHEGIGKMIAQMRKCIK</sequence>
<name>A0A232FMA7_9HYME</name>
<dbReference type="AlphaFoldDB" id="A0A232FMA7"/>
<keyword evidence="2" id="KW-1185">Reference proteome</keyword>
<dbReference type="PANTHER" id="PTHR10224">
    <property type="entry name" value="ES1 PROTEIN HOMOLOG, MITOCHONDRIAL"/>
    <property type="match status" value="1"/>
</dbReference>
<evidence type="ECO:0008006" key="3">
    <source>
        <dbReference type="Google" id="ProtNLM"/>
    </source>
</evidence>
<protein>
    <recommendedName>
        <fullName evidence="3">DJ-1/PfpI domain-containing protein</fullName>
    </recommendedName>
</protein>
<dbReference type="EMBL" id="NNAY01000029">
    <property type="protein sequence ID" value="OXU31802.1"/>
    <property type="molecule type" value="Genomic_DNA"/>
</dbReference>